<accession>A0A4P6ZJF9</accession>
<dbReference type="KEGG" id="lji:ELX58_01115"/>
<reference evidence="2" key="1">
    <citation type="submission" date="2018-12" db="EMBL/GenBank/DDBJ databases">
        <title>A new species of lactobacillus.</title>
        <authorList>
            <person name="Jian Y."/>
            <person name="Xin L."/>
            <person name="Hong Z.J."/>
            <person name="Ming L.Z."/>
            <person name="Hong X.Z."/>
        </authorList>
    </citation>
    <scope>NUCLEOTIDE SEQUENCE [LARGE SCALE GENOMIC DNA]</scope>
    <source>
        <strain evidence="2">HSLZ-75</strain>
    </source>
</reference>
<dbReference type="RefSeq" id="WP_133441341.1">
    <property type="nucleotide sequence ID" value="NZ_CP034726.1"/>
</dbReference>
<evidence type="ECO:0008006" key="3">
    <source>
        <dbReference type="Google" id="ProtNLM"/>
    </source>
</evidence>
<dbReference type="AlphaFoldDB" id="A0A4P6ZJF9"/>
<protein>
    <recommendedName>
        <fullName evidence="3">NUDIX domain-containing protein</fullName>
    </recommendedName>
</protein>
<name>A0A4P6ZJF9_9LACO</name>
<dbReference type="InterPro" id="IPR015797">
    <property type="entry name" value="NUDIX_hydrolase-like_dom_sf"/>
</dbReference>
<organism evidence="1 2">
    <name type="scientific">Acetilactobacillus jinshanensis</name>
    <dbReference type="NCBI Taxonomy" id="1720083"/>
    <lineage>
        <taxon>Bacteria</taxon>
        <taxon>Bacillati</taxon>
        <taxon>Bacillota</taxon>
        <taxon>Bacilli</taxon>
        <taxon>Lactobacillales</taxon>
        <taxon>Lactobacillaceae</taxon>
        <taxon>Acetilactobacillus</taxon>
    </lineage>
</organism>
<dbReference type="OrthoDB" id="9816289at2"/>
<dbReference type="Proteomes" id="UP000294321">
    <property type="component" value="Chromosome"/>
</dbReference>
<keyword evidence="2" id="KW-1185">Reference proteome</keyword>
<evidence type="ECO:0000313" key="1">
    <source>
        <dbReference type="EMBL" id="QBP17796.1"/>
    </source>
</evidence>
<sequence length="146" mass="16978">MAEKLEGGVIIYQKVFGFPHYLLVHRNNGEWEFPKGPLKTDADPKDLDQFKSAAEASAKQLTNLDVKIKLPFCKSLTYHPNLGDKRLVKVFVAQVKSHVIVTPSKKQVMDYGWFDFRNAYHTFYYDNERDVFYDVDQFVKKQLGLI</sequence>
<dbReference type="Gene3D" id="3.90.79.10">
    <property type="entry name" value="Nucleoside Triphosphate Pyrophosphohydrolase"/>
    <property type="match status" value="1"/>
</dbReference>
<gene>
    <name evidence="1" type="ORF">ELX58_01115</name>
</gene>
<evidence type="ECO:0000313" key="2">
    <source>
        <dbReference type="Proteomes" id="UP000294321"/>
    </source>
</evidence>
<dbReference type="EMBL" id="CP034726">
    <property type="protein sequence ID" value="QBP17796.1"/>
    <property type="molecule type" value="Genomic_DNA"/>
</dbReference>
<dbReference type="SUPFAM" id="SSF55811">
    <property type="entry name" value="Nudix"/>
    <property type="match status" value="1"/>
</dbReference>
<proteinExistence type="predicted"/>